<evidence type="ECO:0000313" key="3">
    <source>
        <dbReference type="Proteomes" id="UP000723463"/>
    </source>
</evidence>
<comment type="caution">
    <text evidence="2">The sequence shown here is derived from an EMBL/GenBank/DDBJ whole genome shotgun (WGS) entry which is preliminary data.</text>
</comment>
<sequence length="92" mass="10205">EKLAAETSLEGQGNVKDAAEEEDADGDEDEEEDEEEEEEEEPLTRRKRMNNVITRPSQSPGSNRMVKPWVPIPRVTGSKSAAPVSARQPITE</sequence>
<name>A0A9P6EZP7_9FUNG</name>
<dbReference type="EMBL" id="JAAAXW010000268">
    <property type="protein sequence ID" value="KAF9539040.1"/>
    <property type="molecule type" value="Genomic_DNA"/>
</dbReference>
<proteinExistence type="predicted"/>
<dbReference type="AlphaFoldDB" id="A0A9P6EZP7"/>
<accession>A0A9P6EZP7</accession>
<keyword evidence="3" id="KW-1185">Reference proteome</keyword>
<evidence type="ECO:0000256" key="1">
    <source>
        <dbReference type="SAM" id="MobiDB-lite"/>
    </source>
</evidence>
<evidence type="ECO:0000313" key="2">
    <source>
        <dbReference type="EMBL" id="KAF9539040.1"/>
    </source>
</evidence>
<feature type="region of interest" description="Disordered" evidence="1">
    <location>
        <begin position="1"/>
        <end position="92"/>
    </location>
</feature>
<dbReference type="Proteomes" id="UP000723463">
    <property type="component" value="Unassembled WGS sequence"/>
</dbReference>
<feature type="compositionally biased region" description="Acidic residues" evidence="1">
    <location>
        <begin position="19"/>
        <end position="41"/>
    </location>
</feature>
<protein>
    <submittedName>
        <fullName evidence="2">Uncharacterized protein</fullName>
    </submittedName>
</protein>
<gene>
    <name evidence="2" type="ORF">EC957_005840</name>
</gene>
<feature type="non-terminal residue" evidence="2">
    <location>
        <position position="1"/>
    </location>
</feature>
<reference evidence="2" key="1">
    <citation type="journal article" date="2020" name="Fungal Divers.">
        <title>Resolving the Mortierellaceae phylogeny through synthesis of multi-gene phylogenetics and phylogenomics.</title>
        <authorList>
            <person name="Vandepol N."/>
            <person name="Liber J."/>
            <person name="Desiro A."/>
            <person name="Na H."/>
            <person name="Kennedy M."/>
            <person name="Barry K."/>
            <person name="Grigoriev I.V."/>
            <person name="Miller A.N."/>
            <person name="O'Donnell K."/>
            <person name="Stajich J.E."/>
            <person name="Bonito G."/>
        </authorList>
    </citation>
    <scope>NUCLEOTIDE SEQUENCE</scope>
    <source>
        <strain evidence="2">NRRL 2591</strain>
    </source>
</reference>
<feature type="compositionally biased region" description="Polar residues" evidence="1">
    <location>
        <begin position="51"/>
        <end position="62"/>
    </location>
</feature>
<organism evidence="2 3">
    <name type="scientific">Mortierella hygrophila</name>
    <dbReference type="NCBI Taxonomy" id="979708"/>
    <lineage>
        <taxon>Eukaryota</taxon>
        <taxon>Fungi</taxon>
        <taxon>Fungi incertae sedis</taxon>
        <taxon>Mucoromycota</taxon>
        <taxon>Mortierellomycotina</taxon>
        <taxon>Mortierellomycetes</taxon>
        <taxon>Mortierellales</taxon>
        <taxon>Mortierellaceae</taxon>
        <taxon>Mortierella</taxon>
    </lineage>
</organism>